<dbReference type="Proteomes" id="UP001458880">
    <property type="component" value="Unassembled WGS sequence"/>
</dbReference>
<dbReference type="AlphaFoldDB" id="A0AAW1IZS1"/>
<accession>A0AAW1IZS1</accession>
<sequence>MPGSLRFYEDFSRVRKLAKQQISTAYKRYINDIQDNIKLDPRALWQYINMKKGKSCIPRQLFDGVERFDEPQAIVDAFANIFSRNFLPSGEINNSDAFSLYNSLHLAAFRN</sequence>
<protein>
    <submittedName>
        <fullName evidence="1">Uncharacterized protein</fullName>
    </submittedName>
</protein>
<evidence type="ECO:0000313" key="2">
    <source>
        <dbReference type="Proteomes" id="UP001458880"/>
    </source>
</evidence>
<dbReference type="EMBL" id="JASPKY010000476">
    <property type="protein sequence ID" value="KAK9695618.1"/>
    <property type="molecule type" value="Genomic_DNA"/>
</dbReference>
<organism evidence="1 2">
    <name type="scientific">Popillia japonica</name>
    <name type="common">Japanese beetle</name>
    <dbReference type="NCBI Taxonomy" id="7064"/>
    <lineage>
        <taxon>Eukaryota</taxon>
        <taxon>Metazoa</taxon>
        <taxon>Ecdysozoa</taxon>
        <taxon>Arthropoda</taxon>
        <taxon>Hexapoda</taxon>
        <taxon>Insecta</taxon>
        <taxon>Pterygota</taxon>
        <taxon>Neoptera</taxon>
        <taxon>Endopterygota</taxon>
        <taxon>Coleoptera</taxon>
        <taxon>Polyphaga</taxon>
        <taxon>Scarabaeiformia</taxon>
        <taxon>Scarabaeidae</taxon>
        <taxon>Rutelinae</taxon>
        <taxon>Popillia</taxon>
    </lineage>
</organism>
<reference evidence="1 2" key="1">
    <citation type="journal article" date="2024" name="BMC Genomics">
        <title>De novo assembly and annotation of Popillia japonica's genome with initial clues to its potential as an invasive pest.</title>
        <authorList>
            <person name="Cucini C."/>
            <person name="Boschi S."/>
            <person name="Funari R."/>
            <person name="Cardaioli E."/>
            <person name="Iannotti N."/>
            <person name="Marturano G."/>
            <person name="Paoli F."/>
            <person name="Bruttini M."/>
            <person name="Carapelli A."/>
            <person name="Frati F."/>
            <person name="Nardi F."/>
        </authorList>
    </citation>
    <scope>NUCLEOTIDE SEQUENCE [LARGE SCALE GENOMIC DNA]</scope>
    <source>
        <strain evidence="1">DMR45628</strain>
    </source>
</reference>
<evidence type="ECO:0000313" key="1">
    <source>
        <dbReference type="EMBL" id="KAK9695618.1"/>
    </source>
</evidence>
<keyword evidence="2" id="KW-1185">Reference proteome</keyword>
<name>A0AAW1IZS1_POPJA</name>
<proteinExistence type="predicted"/>
<gene>
    <name evidence="1" type="ORF">QE152_g32447</name>
</gene>
<comment type="caution">
    <text evidence="1">The sequence shown here is derived from an EMBL/GenBank/DDBJ whole genome shotgun (WGS) entry which is preliminary data.</text>
</comment>